<keyword evidence="1" id="KW-0472">Membrane</keyword>
<keyword evidence="1" id="KW-0812">Transmembrane</keyword>
<dbReference type="GeneID" id="92208099"/>
<evidence type="ECO:0000256" key="1">
    <source>
        <dbReference type="SAM" id="Phobius"/>
    </source>
</evidence>
<reference evidence="2 3" key="1">
    <citation type="submission" date="2024-03" db="EMBL/GenBank/DDBJ databases">
        <authorList>
            <person name="Brejova B."/>
        </authorList>
    </citation>
    <scope>NUCLEOTIDE SEQUENCE [LARGE SCALE GENOMIC DNA]</scope>
    <source>
        <strain evidence="2 3">CBS 14171</strain>
    </source>
</reference>
<accession>A0ABP0ZKJ7</accession>
<protein>
    <submittedName>
        <fullName evidence="2">Uncharacterized protein</fullName>
    </submittedName>
</protein>
<evidence type="ECO:0000313" key="3">
    <source>
        <dbReference type="Proteomes" id="UP001497383"/>
    </source>
</evidence>
<name>A0ABP0ZKJ7_9ASCO</name>
<dbReference type="EMBL" id="OZ022407">
    <property type="protein sequence ID" value="CAK9438679.1"/>
    <property type="molecule type" value="Genomic_DNA"/>
</dbReference>
<proteinExistence type="predicted"/>
<sequence length="131" mass="14994">MLKSLFGLSKHSRAFRRMMILELRPKQVAHIRNFSETRSAMEQQQATKFEAAKRFIKNAHIEESAEANKVLKVMRKAGALSVLVVFASVGYAVFLENFSKPNAALVEEMEGEEEYMPQLSQDIRYKQKGKV</sequence>
<keyword evidence="3" id="KW-1185">Reference proteome</keyword>
<evidence type="ECO:0000313" key="2">
    <source>
        <dbReference type="EMBL" id="CAK9438679.1"/>
    </source>
</evidence>
<keyword evidence="1" id="KW-1133">Transmembrane helix</keyword>
<dbReference type="Proteomes" id="UP001497383">
    <property type="component" value="Chromosome 3"/>
</dbReference>
<dbReference type="RefSeq" id="XP_066829841.1">
    <property type="nucleotide sequence ID" value="XM_066972954.1"/>
</dbReference>
<organism evidence="2 3">
    <name type="scientific">Lodderomyces beijingensis</name>
    <dbReference type="NCBI Taxonomy" id="1775926"/>
    <lineage>
        <taxon>Eukaryota</taxon>
        <taxon>Fungi</taxon>
        <taxon>Dikarya</taxon>
        <taxon>Ascomycota</taxon>
        <taxon>Saccharomycotina</taxon>
        <taxon>Pichiomycetes</taxon>
        <taxon>Debaryomycetaceae</taxon>
        <taxon>Candida/Lodderomyces clade</taxon>
        <taxon>Lodderomyces</taxon>
    </lineage>
</organism>
<feature type="transmembrane region" description="Helical" evidence="1">
    <location>
        <begin position="77"/>
        <end position="95"/>
    </location>
</feature>
<gene>
    <name evidence="2" type="ORF">LODBEIA_P29030</name>
</gene>